<dbReference type="AlphaFoldDB" id="A0A8K0D9L5"/>
<dbReference type="OrthoDB" id="6649027at2759"/>
<comment type="caution">
    <text evidence="2">The sequence shown here is derived from an EMBL/GenBank/DDBJ whole genome shotgun (WGS) entry which is preliminary data.</text>
</comment>
<dbReference type="Proteomes" id="UP000801492">
    <property type="component" value="Unassembled WGS sequence"/>
</dbReference>
<feature type="region of interest" description="Disordered" evidence="1">
    <location>
        <begin position="58"/>
        <end position="78"/>
    </location>
</feature>
<evidence type="ECO:0000256" key="1">
    <source>
        <dbReference type="SAM" id="MobiDB-lite"/>
    </source>
</evidence>
<protein>
    <submittedName>
        <fullName evidence="2">Uncharacterized protein</fullName>
    </submittedName>
</protein>
<organism evidence="2 3">
    <name type="scientific">Ignelater luminosus</name>
    <name type="common">Cucubano</name>
    <name type="synonym">Pyrophorus luminosus</name>
    <dbReference type="NCBI Taxonomy" id="2038154"/>
    <lineage>
        <taxon>Eukaryota</taxon>
        <taxon>Metazoa</taxon>
        <taxon>Ecdysozoa</taxon>
        <taxon>Arthropoda</taxon>
        <taxon>Hexapoda</taxon>
        <taxon>Insecta</taxon>
        <taxon>Pterygota</taxon>
        <taxon>Neoptera</taxon>
        <taxon>Endopterygota</taxon>
        <taxon>Coleoptera</taxon>
        <taxon>Polyphaga</taxon>
        <taxon>Elateriformia</taxon>
        <taxon>Elateroidea</taxon>
        <taxon>Elateridae</taxon>
        <taxon>Agrypninae</taxon>
        <taxon>Pyrophorini</taxon>
        <taxon>Ignelater</taxon>
    </lineage>
</organism>
<keyword evidence="3" id="KW-1185">Reference proteome</keyword>
<evidence type="ECO:0000313" key="2">
    <source>
        <dbReference type="EMBL" id="KAF2899936.1"/>
    </source>
</evidence>
<gene>
    <name evidence="2" type="ORF">ILUMI_06253</name>
</gene>
<name>A0A8K0D9L5_IGNLU</name>
<proteinExistence type="predicted"/>
<dbReference type="EMBL" id="VTPC01002517">
    <property type="protein sequence ID" value="KAF2899936.1"/>
    <property type="molecule type" value="Genomic_DNA"/>
</dbReference>
<evidence type="ECO:0000313" key="3">
    <source>
        <dbReference type="Proteomes" id="UP000801492"/>
    </source>
</evidence>
<reference evidence="2" key="1">
    <citation type="submission" date="2019-08" db="EMBL/GenBank/DDBJ databases">
        <title>The genome of the North American firefly Photinus pyralis.</title>
        <authorList>
            <consortium name="Photinus pyralis genome working group"/>
            <person name="Fallon T.R."/>
            <person name="Sander Lower S.E."/>
            <person name="Weng J.-K."/>
        </authorList>
    </citation>
    <scope>NUCLEOTIDE SEQUENCE</scope>
    <source>
        <strain evidence="2">TRF0915ILg1</strain>
        <tissue evidence="2">Whole body</tissue>
    </source>
</reference>
<accession>A0A8K0D9L5</accession>
<sequence>MPSYRPPTLVMVQPPLPLPTYTGPNFVQPSFVLPPMPASTSVWWDHYAGPSGQQDFVMLPSPESERNGYQSPPFRKRK</sequence>